<gene>
    <name evidence="8" type="ORF">BME96_06890</name>
</gene>
<dbReference type="SUPFAM" id="SSF52833">
    <property type="entry name" value="Thioredoxin-like"/>
    <property type="match status" value="1"/>
</dbReference>
<evidence type="ECO:0000256" key="5">
    <source>
        <dbReference type="ARBA" id="ARBA00023284"/>
    </source>
</evidence>
<keyword evidence="3" id="KW-0560">Oxidoreductase</keyword>
<dbReference type="PANTHER" id="PTHR13887">
    <property type="entry name" value="GLUTATHIONE S-TRANSFERASE KAPPA"/>
    <property type="match status" value="1"/>
</dbReference>
<dbReference type="Proteomes" id="UP000182945">
    <property type="component" value="Chromosome"/>
</dbReference>
<keyword evidence="4" id="KW-1015">Disulfide bond</keyword>
<dbReference type="RefSeq" id="WP_071648737.1">
    <property type="nucleotide sequence ID" value="NZ_CP017962.1"/>
</dbReference>
<feature type="transmembrane region" description="Helical" evidence="6">
    <location>
        <begin position="12"/>
        <end position="29"/>
    </location>
</feature>
<proteinExistence type="inferred from homology"/>
<dbReference type="InterPro" id="IPR012336">
    <property type="entry name" value="Thioredoxin-like_fold"/>
</dbReference>
<keyword evidence="5" id="KW-0676">Redox-active center</keyword>
<evidence type="ECO:0000256" key="1">
    <source>
        <dbReference type="ARBA" id="ARBA00005791"/>
    </source>
</evidence>
<dbReference type="GO" id="GO:0016491">
    <property type="term" value="F:oxidoreductase activity"/>
    <property type="evidence" value="ECO:0007669"/>
    <property type="project" value="UniProtKB-KW"/>
</dbReference>
<evidence type="ECO:0000256" key="6">
    <source>
        <dbReference type="SAM" id="Phobius"/>
    </source>
</evidence>
<protein>
    <submittedName>
        <fullName evidence="8">Dihydroneopterin aldolase</fullName>
    </submittedName>
</protein>
<organism evidence="8 9">
    <name type="scientific">Virgibacillus halodenitrificans</name>
    <name type="common">Bacillus halodenitrificans</name>
    <dbReference type="NCBI Taxonomy" id="1482"/>
    <lineage>
        <taxon>Bacteria</taxon>
        <taxon>Bacillati</taxon>
        <taxon>Bacillota</taxon>
        <taxon>Bacilli</taxon>
        <taxon>Bacillales</taxon>
        <taxon>Bacillaceae</taxon>
        <taxon>Virgibacillus</taxon>
    </lineage>
</organism>
<dbReference type="EMBL" id="CP017962">
    <property type="protein sequence ID" value="APC47912.1"/>
    <property type="molecule type" value="Genomic_DNA"/>
</dbReference>
<dbReference type="AlphaFoldDB" id="A0AAC9IYF2"/>
<keyword evidence="2" id="KW-0732">Signal</keyword>
<comment type="similarity">
    <text evidence="1">Belongs to the thioredoxin family. DsbA subfamily.</text>
</comment>
<evidence type="ECO:0000256" key="2">
    <source>
        <dbReference type="ARBA" id="ARBA00022729"/>
    </source>
</evidence>
<accession>A0AAC9IYF2</accession>
<dbReference type="PANTHER" id="PTHR13887:SF14">
    <property type="entry name" value="DISULFIDE BOND FORMATION PROTEIN D"/>
    <property type="match status" value="1"/>
</dbReference>
<sequence>MKGKNSPIKITVIITLVIIALIVAIVVLTNNGTGKDTTTGNQPSIEGQPVMGEEDAPVTIVEFGDFKCPACKAWGEQYFPQIKQDYIDTGKAKFAYINVLFHGEESKLGSLAAESVWAQNPEAYWDFHKQLFAQQPAEDHDTKWLTMDTITKIADNMEEIDGEQLKEDIENNTHLDAVNKDTELVTEHNVELTPSIMVNDKMIEDPFDYAAIQAAIEQELEGN</sequence>
<keyword evidence="6" id="KW-0472">Membrane</keyword>
<keyword evidence="6" id="KW-1133">Transmembrane helix</keyword>
<evidence type="ECO:0000256" key="3">
    <source>
        <dbReference type="ARBA" id="ARBA00023002"/>
    </source>
</evidence>
<reference evidence="8 9" key="1">
    <citation type="submission" date="2016-11" db="EMBL/GenBank/DDBJ databases">
        <title>Complete genome sequencing of Virgibacillus halodenitrificans PDB-F2.</title>
        <authorList>
            <person name="Sun Z."/>
            <person name="Zhou Y."/>
            <person name="Li H."/>
        </authorList>
    </citation>
    <scope>NUCLEOTIDE SEQUENCE [LARGE SCALE GENOMIC DNA]</scope>
    <source>
        <strain evidence="8 9">PDB-F2</strain>
    </source>
</reference>
<feature type="domain" description="Thioredoxin-like fold" evidence="7">
    <location>
        <begin position="46"/>
        <end position="217"/>
    </location>
</feature>
<keyword evidence="6" id="KW-0812">Transmembrane</keyword>
<dbReference type="KEGG" id="vhl:BME96_06890"/>
<evidence type="ECO:0000256" key="4">
    <source>
        <dbReference type="ARBA" id="ARBA00023157"/>
    </source>
</evidence>
<dbReference type="GeneID" id="71514108"/>
<name>A0AAC9IYF2_VIRHA</name>
<evidence type="ECO:0000259" key="7">
    <source>
        <dbReference type="Pfam" id="PF13462"/>
    </source>
</evidence>
<evidence type="ECO:0000313" key="9">
    <source>
        <dbReference type="Proteomes" id="UP000182945"/>
    </source>
</evidence>
<evidence type="ECO:0000313" key="8">
    <source>
        <dbReference type="EMBL" id="APC47912.1"/>
    </source>
</evidence>
<dbReference type="InterPro" id="IPR036249">
    <property type="entry name" value="Thioredoxin-like_sf"/>
</dbReference>
<dbReference type="Pfam" id="PF13462">
    <property type="entry name" value="Thioredoxin_4"/>
    <property type="match status" value="1"/>
</dbReference>
<dbReference type="Gene3D" id="3.40.30.10">
    <property type="entry name" value="Glutaredoxin"/>
    <property type="match status" value="1"/>
</dbReference>